<sequence length="403" mass="48014">MKKEAKLGKCIRQITRDCKDMLRKKLEEIELFNSSIPQDKYKKHKCFYCKQRWHIIKSCPVKTKNDAELAENHSKESAKGNKEEIKPTQLKVSIKYPEFIHFKTRGILKGTDQGTWDDLWYLSSTTDKHLCNNLNFFYNIKENFLVEKLEDQMKFLFTYGLGEVVIKNDNQSYLIPGVHYAPEVTLNILSIDLLHKQGFEIFVEEDRYRLDYMFKGQKGQNLDEDKLRQMQNNYLEEYFESLDRGDTRMEEDWVKIKGIPYSTKVNTFNEFVAFLNLIKRDEIVSHEWDIFRKKFDKMVKWFYNFYLDRSLPGPIPLTIKEIKRCYINYLDVLASYYKTTRVPHQKPTRNVEEDGDSLMSHQWNFGETFVPTSVHKGNEKLKHFEIKLIEDEKDSQVPHPTSI</sequence>
<gene>
    <name evidence="2" type="ORF">Tci_279804</name>
</gene>
<evidence type="ECO:0000313" key="2">
    <source>
        <dbReference type="EMBL" id="GEX07829.1"/>
    </source>
</evidence>
<dbReference type="Pfam" id="PF22936">
    <property type="entry name" value="Pol_BBD"/>
    <property type="match status" value="1"/>
</dbReference>
<dbReference type="GO" id="GO:0008270">
    <property type="term" value="F:zinc ion binding"/>
    <property type="evidence" value="ECO:0007669"/>
    <property type="project" value="InterPro"/>
</dbReference>
<reference evidence="2" key="1">
    <citation type="journal article" date="2019" name="Sci. Rep.">
        <title>Draft genome of Tanacetum cinerariifolium, the natural source of mosquito coil.</title>
        <authorList>
            <person name="Yamashiro T."/>
            <person name="Shiraishi A."/>
            <person name="Satake H."/>
            <person name="Nakayama K."/>
        </authorList>
    </citation>
    <scope>NUCLEOTIDE SEQUENCE</scope>
</reference>
<evidence type="ECO:0000259" key="1">
    <source>
        <dbReference type="Pfam" id="PF22936"/>
    </source>
</evidence>
<keyword evidence="2" id="KW-0238">DNA-binding</keyword>
<proteinExistence type="predicted"/>
<comment type="caution">
    <text evidence="2">The sequence shown here is derived from an EMBL/GenBank/DDBJ whole genome shotgun (WGS) entry which is preliminary data.</text>
</comment>
<dbReference type="SUPFAM" id="SSF57756">
    <property type="entry name" value="Retrovirus zinc finger-like domains"/>
    <property type="match status" value="1"/>
</dbReference>
<organism evidence="2">
    <name type="scientific">Tanacetum cinerariifolium</name>
    <name type="common">Dalmatian daisy</name>
    <name type="synonym">Chrysanthemum cinerariifolium</name>
    <dbReference type="NCBI Taxonomy" id="118510"/>
    <lineage>
        <taxon>Eukaryota</taxon>
        <taxon>Viridiplantae</taxon>
        <taxon>Streptophyta</taxon>
        <taxon>Embryophyta</taxon>
        <taxon>Tracheophyta</taxon>
        <taxon>Spermatophyta</taxon>
        <taxon>Magnoliopsida</taxon>
        <taxon>eudicotyledons</taxon>
        <taxon>Gunneridae</taxon>
        <taxon>Pentapetalae</taxon>
        <taxon>asterids</taxon>
        <taxon>campanulids</taxon>
        <taxon>Asterales</taxon>
        <taxon>Asteraceae</taxon>
        <taxon>Asteroideae</taxon>
        <taxon>Anthemideae</taxon>
        <taxon>Anthemidinae</taxon>
        <taxon>Tanacetum</taxon>
    </lineage>
</organism>
<protein>
    <submittedName>
        <fullName evidence="2">ARID DNA-binding domain-containing protein</fullName>
    </submittedName>
</protein>
<dbReference type="PANTHER" id="PTHR46410:SF26">
    <property type="entry name" value="BULB-TYPE LECTIN DOMAIN-CONTAINING PROTEIN-RELATED"/>
    <property type="match status" value="1"/>
</dbReference>
<dbReference type="EMBL" id="BKCJ010088355">
    <property type="protein sequence ID" value="GEX07829.1"/>
    <property type="molecule type" value="Genomic_DNA"/>
</dbReference>
<dbReference type="AlphaFoldDB" id="A0A699H002"/>
<accession>A0A699H002</accession>
<dbReference type="InterPro" id="IPR036875">
    <property type="entry name" value="Znf_CCHC_sf"/>
</dbReference>
<name>A0A699H002_TANCI</name>
<dbReference type="InterPro" id="IPR054722">
    <property type="entry name" value="PolX-like_BBD"/>
</dbReference>
<feature type="domain" description="Retrovirus-related Pol polyprotein from transposon TNT 1-94-like beta-barrel" evidence="1">
    <location>
        <begin position="120"/>
        <end position="199"/>
    </location>
</feature>
<dbReference type="GO" id="GO:0003677">
    <property type="term" value="F:DNA binding"/>
    <property type="evidence" value="ECO:0007669"/>
    <property type="project" value="UniProtKB-KW"/>
</dbReference>
<dbReference type="PANTHER" id="PTHR46410">
    <property type="entry name" value="AT-RICH INTERACTIVE DOMAIN-CONTAINING PROTEIN 2"/>
    <property type="match status" value="1"/>
</dbReference>